<dbReference type="GO" id="GO:0008955">
    <property type="term" value="F:peptidoglycan glycosyltransferase activity"/>
    <property type="evidence" value="ECO:0007669"/>
    <property type="project" value="UniProtKB-EC"/>
</dbReference>
<evidence type="ECO:0000256" key="3">
    <source>
        <dbReference type="ARBA" id="ARBA00022679"/>
    </source>
</evidence>
<feature type="transmembrane region" description="Helical" evidence="18">
    <location>
        <begin position="273"/>
        <end position="303"/>
    </location>
</feature>
<dbReference type="GO" id="GO:0015648">
    <property type="term" value="F:lipid-linked peptidoglycan transporter activity"/>
    <property type="evidence" value="ECO:0007669"/>
    <property type="project" value="TreeGrafter"/>
</dbReference>
<evidence type="ECO:0000256" key="15">
    <source>
        <dbReference type="ARBA" id="ARBA00049902"/>
    </source>
</evidence>
<proteinExistence type="inferred from homology"/>
<dbReference type="Proteomes" id="UP000249081">
    <property type="component" value="Unassembled WGS sequence"/>
</dbReference>
<evidence type="ECO:0000256" key="7">
    <source>
        <dbReference type="ARBA" id="ARBA00022989"/>
    </source>
</evidence>
<evidence type="ECO:0000256" key="9">
    <source>
        <dbReference type="ARBA" id="ARBA00032370"/>
    </source>
</evidence>
<evidence type="ECO:0000313" key="20">
    <source>
        <dbReference type="Proteomes" id="UP000249081"/>
    </source>
</evidence>
<feature type="transmembrane region" description="Helical" evidence="18">
    <location>
        <begin position="348"/>
        <end position="367"/>
    </location>
</feature>
<dbReference type="EMBL" id="QBMN01000006">
    <property type="protein sequence ID" value="PZO45408.1"/>
    <property type="molecule type" value="Genomic_DNA"/>
</dbReference>
<dbReference type="PROSITE" id="PS00428">
    <property type="entry name" value="FTSW_RODA_SPOVE"/>
    <property type="match status" value="1"/>
</dbReference>
<dbReference type="GO" id="GO:0008360">
    <property type="term" value="P:regulation of cell shape"/>
    <property type="evidence" value="ECO:0007669"/>
    <property type="project" value="UniProtKB-KW"/>
</dbReference>
<evidence type="ECO:0000256" key="18">
    <source>
        <dbReference type="SAM" id="Phobius"/>
    </source>
</evidence>
<evidence type="ECO:0000256" key="14">
    <source>
        <dbReference type="ARBA" id="ARBA00044770"/>
    </source>
</evidence>
<reference evidence="20" key="1">
    <citation type="submission" date="2018-04" db="EMBL/GenBank/DDBJ databases">
        <authorList>
            <person name="Cornet L."/>
        </authorList>
    </citation>
    <scope>NUCLEOTIDE SEQUENCE [LARGE SCALE GENOMIC DNA]</scope>
</reference>
<evidence type="ECO:0000256" key="4">
    <source>
        <dbReference type="ARBA" id="ARBA00022692"/>
    </source>
</evidence>
<dbReference type="PANTHER" id="PTHR30474">
    <property type="entry name" value="CELL CYCLE PROTEIN"/>
    <property type="match status" value="1"/>
</dbReference>
<dbReference type="InterPro" id="IPR018365">
    <property type="entry name" value="Cell_cycle_FtsW-rel_CS"/>
</dbReference>
<keyword evidence="8 18" id="KW-0472">Membrane</keyword>
<comment type="caution">
    <text evidence="19">The sequence shown here is derived from an EMBL/GenBank/DDBJ whole genome shotgun (WGS) entry which is preliminary data.</text>
</comment>
<keyword evidence="19" id="KW-0132">Cell division</keyword>
<keyword evidence="2" id="KW-0328">Glycosyltransferase</keyword>
<evidence type="ECO:0000256" key="12">
    <source>
        <dbReference type="ARBA" id="ARBA00041185"/>
    </source>
</evidence>
<keyword evidence="6" id="KW-0573">Peptidoglycan synthesis</keyword>
<evidence type="ECO:0000256" key="2">
    <source>
        <dbReference type="ARBA" id="ARBA00022676"/>
    </source>
</evidence>
<gene>
    <name evidence="19" type="ORF">DCF17_01525</name>
</gene>
<feature type="region of interest" description="Disordered" evidence="17">
    <location>
        <begin position="381"/>
        <end position="406"/>
    </location>
</feature>
<evidence type="ECO:0000256" key="10">
    <source>
        <dbReference type="ARBA" id="ARBA00033270"/>
    </source>
</evidence>
<evidence type="ECO:0000256" key="17">
    <source>
        <dbReference type="SAM" id="MobiDB-lite"/>
    </source>
</evidence>
<dbReference type="GO" id="GO:0009252">
    <property type="term" value="P:peptidoglycan biosynthetic process"/>
    <property type="evidence" value="ECO:0007669"/>
    <property type="project" value="UniProtKB-KW"/>
</dbReference>
<evidence type="ECO:0000256" key="1">
    <source>
        <dbReference type="ARBA" id="ARBA00004141"/>
    </source>
</evidence>
<keyword evidence="7 18" id="KW-1133">Transmembrane helix</keyword>
<keyword evidence="5" id="KW-0133">Cell shape</keyword>
<sequence>MNIARLIPWVDPTVGQWSAEARWLRWLTFVWLGGGLLVLFSASYAVAVVEHGYGLHYVMVQVLWVAIGLVVFNRIVHTSLDRLIQASGIVLLILVALVALTLVPSLGVTVNGATRWLPLGPFMIQPSELIKPCLVLQGARLFGRWHQLTWQTRLTWLGIFVGILGLILVQPNLSTAAICGLTLWLMALAAGLPYLYLLLTAGGGLLSAVVSISLKSYQRERIVSFLNPWADPGDKGYQLVQSLLAIGSGGFWGQGFGLSEQKLYSLPIQYTDFIFSVFAEEFGFVGCLLLLLFLGAYASLALLVALRLKQPLHRLVAVGAMTLLVGQALLNMGVATGVLPTTGLPFPLLSYGGSSMVASLSTAALLVRAAREINLDTPVPLRRRRSKGGSQEPPALRVLDGGSAFS</sequence>
<comment type="catalytic activity">
    <reaction evidence="15">
        <text>[GlcNAc-(1-&gt;4)-Mur2Ac(oyl-L-Ala-gamma-D-Glu-L-Lys-D-Ala-D-Ala)](n)-di-trans,octa-cis-undecaprenyl diphosphate + beta-D-GlcNAc-(1-&gt;4)-Mur2Ac(oyl-L-Ala-gamma-D-Glu-L-Lys-D-Ala-D-Ala)-di-trans,octa-cis-undecaprenyl diphosphate = [GlcNAc-(1-&gt;4)-Mur2Ac(oyl-L-Ala-gamma-D-Glu-L-Lys-D-Ala-D-Ala)](n+1)-di-trans,octa-cis-undecaprenyl diphosphate + di-trans,octa-cis-undecaprenyl diphosphate + H(+)</text>
        <dbReference type="Rhea" id="RHEA:23708"/>
        <dbReference type="Rhea" id="RHEA-COMP:9602"/>
        <dbReference type="Rhea" id="RHEA-COMP:9603"/>
        <dbReference type="ChEBI" id="CHEBI:15378"/>
        <dbReference type="ChEBI" id="CHEBI:58405"/>
        <dbReference type="ChEBI" id="CHEBI:60033"/>
        <dbReference type="ChEBI" id="CHEBI:78435"/>
        <dbReference type="EC" id="2.4.99.28"/>
    </reaction>
</comment>
<dbReference type="Pfam" id="PF01098">
    <property type="entry name" value="FTSW_RODA_SPOVE"/>
    <property type="match status" value="1"/>
</dbReference>
<dbReference type="GO" id="GO:0005886">
    <property type="term" value="C:plasma membrane"/>
    <property type="evidence" value="ECO:0007669"/>
    <property type="project" value="TreeGrafter"/>
</dbReference>
<feature type="transmembrane region" description="Helical" evidence="18">
    <location>
        <begin position="154"/>
        <end position="187"/>
    </location>
</feature>
<reference evidence="19 20" key="2">
    <citation type="submission" date="2018-06" db="EMBL/GenBank/DDBJ databases">
        <title>Metagenomic assembly of (sub)arctic Cyanobacteria and their associated microbiome from non-axenic cultures.</title>
        <authorList>
            <person name="Baurain D."/>
        </authorList>
    </citation>
    <scope>NUCLEOTIDE SEQUENCE [LARGE SCALE GENOMIC DNA]</scope>
    <source>
        <strain evidence="19">ULC041bin1</strain>
    </source>
</reference>
<dbReference type="GO" id="GO:0032153">
    <property type="term" value="C:cell division site"/>
    <property type="evidence" value="ECO:0007669"/>
    <property type="project" value="TreeGrafter"/>
</dbReference>
<evidence type="ECO:0000256" key="13">
    <source>
        <dbReference type="ARBA" id="ARBA00041418"/>
    </source>
</evidence>
<feature type="transmembrane region" description="Helical" evidence="18">
    <location>
        <begin position="88"/>
        <end position="110"/>
    </location>
</feature>
<feature type="transmembrane region" description="Helical" evidence="18">
    <location>
        <begin position="315"/>
        <end position="336"/>
    </location>
</feature>
<dbReference type="EC" id="2.4.99.28" evidence="14"/>
<keyword evidence="4 18" id="KW-0812">Transmembrane</keyword>
<dbReference type="PANTHER" id="PTHR30474:SF2">
    <property type="entry name" value="PEPTIDOGLYCAN GLYCOSYLTRANSFERASE FTSW-RELATED"/>
    <property type="match status" value="1"/>
</dbReference>
<keyword evidence="3" id="KW-0808">Transferase</keyword>
<evidence type="ECO:0000313" key="19">
    <source>
        <dbReference type="EMBL" id="PZO45408.1"/>
    </source>
</evidence>
<evidence type="ECO:0000256" key="8">
    <source>
        <dbReference type="ARBA" id="ARBA00023136"/>
    </source>
</evidence>
<evidence type="ECO:0000256" key="11">
    <source>
        <dbReference type="ARBA" id="ARBA00038053"/>
    </source>
</evidence>
<evidence type="ECO:0000256" key="5">
    <source>
        <dbReference type="ARBA" id="ARBA00022960"/>
    </source>
</evidence>
<accession>A0A2W4YRC6</accession>
<comment type="subcellular location">
    <subcellularLocation>
        <location evidence="1">Membrane</location>
        <topology evidence="1">Multi-pass membrane protein</topology>
    </subcellularLocation>
</comment>
<dbReference type="AlphaFoldDB" id="A0A2W4YRC6"/>
<dbReference type="InterPro" id="IPR001182">
    <property type="entry name" value="FtsW/RodA"/>
</dbReference>
<keyword evidence="19" id="KW-0131">Cell cycle</keyword>
<evidence type="ECO:0000256" key="6">
    <source>
        <dbReference type="ARBA" id="ARBA00022984"/>
    </source>
</evidence>
<feature type="transmembrane region" description="Helical" evidence="18">
    <location>
        <begin position="26"/>
        <end position="49"/>
    </location>
</feature>
<evidence type="ECO:0000256" key="16">
    <source>
        <dbReference type="ARBA" id="ARBA00049966"/>
    </source>
</evidence>
<dbReference type="GO" id="GO:0051301">
    <property type="term" value="P:cell division"/>
    <property type="evidence" value="ECO:0007669"/>
    <property type="project" value="UniProtKB-KW"/>
</dbReference>
<comment type="function">
    <text evidence="16">Peptidoglycan polymerase that is essential for cell division.</text>
</comment>
<comment type="similarity">
    <text evidence="11">Belongs to the SEDS family. FtsW subfamily.</text>
</comment>
<organism evidence="19 20">
    <name type="scientific">Shackletoniella antarctica</name>
    <dbReference type="NCBI Taxonomy" id="268115"/>
    <lineage>
        <taxon>Bacteria</taxon>
        <taxon>Bacillati</taxon>
        <taxon>Cyanobacteriota</taxon>
        <taxon>Cyanophyceae</taxon>
        <taxon>Oculatellales</taxon>
        <taxon>Oculatellaceae</taxon>
        <taxon>Shackletoniella</taxon>
    </lineage>
</organism>
<name>A0A2W4YRC6_9CYAN</name>
<feature type="transmembrane region" description="Helical" evidence="18">
    <location>
        <begin position="55"/>
        <end position="76"/>
    </location>
</feature>
<protein>
    <recommendedName>
        <fullName evidence="12">Probable peptidoglycan glycosyltransferase FtsW</fullName>
        <ecNumber evidence="14">2.4.99.28</ecNumber>
    </recommendedName>
    <alternativeName>
        <fullName evidence="13">Cell division protein FtsW</fullName>
    </alternativeName>
    <alternativeName>
        <fullName evidence="10">Cell wall polymerase</fullName>
    </alternativeName>
    <alternativeName>
        <fullName evidence="9">Peptidoglycan polymerase</fullName>
    </alternativeName>
</protein>